<protein>
    <recommendedName>
        <fullName evidence="7">5'-nucleotidase SurE</fullName>
        <ecNumber evidence="7">3.1.3.5</ecNumber>
    </recommendedName>
    <alternativeName>
        <fullName evidence="7">Nucleoside 5'-monophosphate phosphohydrolase</fullName>
    </alternativeName>
</protein>
<dbReference type="EMBL" id="FQZB01000027">
    <property type="protein sequence ID" value="SHK77470.1"/>
    <property type="molecule type" value="Genomic_DNA"/>
</dbReference>
<organism evidence="9 10">
    <name type="scientific">Clostridium cavendishii DSM 21758</name>
    <dbReference type="NCBI Taxonomy" id="1121302"/>
    <lineage>
        <taxon>Bacteria</taxon>
        <taxon>Bacillati</taxon>
        <taxon>Bacillota</taxon>
        <taxon>Clostridia</taxon>
        <taxon>Eubacteriales</taxon>
        <taxon>Clostridiaceae</taxon>
        <taxon>Clostridium</taxon>
    </lineage>
</organism>
<dbReference type="Proteomes" id="UP000184310">
    <property type="component" value="Unassembled WGS sequence"/>
</dbReference>
<keyword evidence="4 7" id="KW-0479">Metal-binding</keyword>
<dbReference type="InterPro" id="IPR036523">
    <property type="entry name" value="SurE-like_sf"/>
</dbReference>
<evidence type="ECO:0000256" key="2">
    <source>
        <dbReference type="ARBA" id="ARBA00011062"/>
    </source>
</evidence>
<dbReference type="GO" id="GO:0000166">
    <property type="term" value="F:nucleotide binding"/>
    <property type="evidence" value="ECO:0007669"/>
    <property type="project" value="UniProtKB-KW"/>
</dbReference>
<dbReference type="PANTHER" id="PTHR30457">
    <property type="entry name" value="5'-NUCLEOTIDASE SURE"/>
    <property type="match status" value="1"/>
</dbReference>
<dbReference type="RefSeq" id="WP_072993657.1">
    <property type="nucleotide sequence ID" value="NZ_FQZB01000027.1"/>
</dbReference>
<comment type="similarity">
    <text evidence="2 7">Belongs to the SurE nucleotidase family.</text>
</comment>
<evidence type="ECO:0000256" key="3">
    <source>
        <dbReference type="ARBA" id="ARBA00022490"/>
    </source>
</evidence>
<evidence type="ECO:0000313" key="9">
    <source>
        <dbReference type="EMBL" id="SHK77470.1"/>
    </source>
</evidence>
<feature type="binding site" evidence="7">
    <location>
        <position position="9"/>
    </location>
    <ligand>
        <name>a divalent metal cation</name>
        <dbReference type="ChEBI" id="CHEBI:60240"/>
    </ligand>
</feature>
<dbReference type="NCBIfam" id="TIGR00087">
    <property type="entry name" value="surE"/>
    <property type="match status" value="1"/>
</dbReference>
<dbReference type="GO" id="GO:0046872">
    <property type="term" value="F:metal ion binding"/>
    <property type="evidence" value="ECO:0007669"/>
    <property type="project" value="UniProtKB-UniRule"/>
</dbReference>
<dbReference type="NCBIfam" id="NF010543">
    <property type="entry name" value="PRK13933.1"/>
    <property type="match status" value="1"/>
</dbReference>
<dbReference type="AlphaFoldDB" id="A0A1M6V7N0"/>
<keyword evidence="5 7" id="KW-0547">Nucleotide-binding</keyword>
<dbReference type="HAMAP" id="MF_00060">
    <property type="entry name" value="SurE"/>
    <property type="match status" value="1"/>
</dbReference>
<evidence type="ECO:0000256" key="7">
    <source>
        <dbReference type="HAMAP-Rule" id="MF_00060"/>
    </source>
</evidence>
<dbReference type="Pfam" id="PF01975">
    <property type="entry name" value="SurE"/>
    <property type="match status" value="1"/>
</dbReference>
<accession>A0A1M6V7N0</accession>
<comment type="subcellular location">
    <subcellularLocation>
        <location evidence="7">Cytoplasm</location>
    </subcellularLocation>
</comment>
<dbReference type="GO" id="GO:0005737">
    <property type="term" value="C:cytoplasm"/>
    <property type="evidence" value="ECO:0007669"/>
    <property type="project" value="UniProtKB-SubCell"/>
</dbReference>
<gene>
    <name evidence="7" type="primary">surE</name>
    <name evidence="9" type="ORF">SAMN02745163_04442</name>
</gene>
<dbReference type="SUPFAM" id="SSF64167">
    <property type="entry name" value="SurE-like"/>
    <property type="match status" value="1"/>
</dbReference>
<evidence type="ECO:0000256" key="4">
    <source>
        <dbReference type="ARBA" id="ARBA00022723"/>
    </source>
</evidence>
<evidence type="ECO:0000256" key="1">
    <source>
        <dbReference type="ARBA" id="ARBA00000815"/>
    </source>
</evidence>
<dbReference type="GO" id="GO:0004309">
    <property type="term" value="F:exopolyphosphatase activity"/>
    <property type="evidence" value="ECO:0007669"/>
    <property type="project" value="TreeGrafter"/>
</dbReference>
<feature type="binding site" evidence="7">
    <location>
        <position position="95"/>
    </location>
    <ligand>
        <name>a divalent metal cation</name>
        <dbReference type="ChEBI" id="CHEBI:60240"/>
    </ligand>
</feature>
<evidence type="ECO:0000259" key="8">
    <source>
        <dbReference type="Pfam" id="PF01975"/>
    </source>
</evidence>
<dbReference type="OrthoDB" id="9780815at2"/>
<proteinExistence type="inferred from homology"/>
<evidence type="ECO:0000256" key="5">
    <source>
        <dbReference type="ARBA" id="ARBA00022741"/>
    </source>
</evidence>
<feature type="binding site" evidence="7">
    <location>
        <position position="8"/>
    </location>
    <ligand>
        <name>a divalent metal cation</name>
        <dbReference type="ChEBI" id="CHEBI:60240"/>
    </ligand>
</feature>
<comment type="cofactor">
    <cofactor evidence="7">
        <name>a divalent metal cation</name>
        <dbReference type="ChEBI" id="CHEBI:60240"/>
    </cofactor>
    <text evidence="7">Binds 1 divalent metal cation per subunit.</text>
</comment>
<dbReference type="PANTHER" id="PTHR30457:SF12">
    <property type="entry name" value="5'_3'-NUCLEOTIDASE SURE"/>
    <property type="match status" value="1"/>
</dbReference>
<keyword evidence="6 7" id="KW-0378">Hydrolase</keyword>
<keyword evidence="10" id="KW-1185">Reference proteome</keyword>
<dbReference type="STRING" id="1121302.SAMN02745163_04442"/>
<dbReference type="InterPro" id="IPR002828">
    <property type="entry name" value="SurE-like_Pase/nucleotidase"/>
</dbReference>
<keyword evidence="3 7" id="KW-0963">Cytoplasm</keyword>
<evidence type="ECO:0000313" key="10">
    <source>
        <dbReference type="Proteomes" id="UP000184310"/>
    </source>
</evidence>
<evidence type="ECO:0000256" key="6">
    <source>
        <dbReference type="ARBA" id="ARBA00022801"/>
    </source>
</evidence>
<comment type="catalytic activity">
    <reaction evidence="1 7">
        <text>a ribonucleoside 5'-phosphate + H2O = a ribonucleoside + phosphate</text>
        <dbReference type="Rhea" id="RHEA:12484"/>
        <dbReference type="ChEBI" id="CHEBI:15377"/>
        <dbReference type="ChEBI" id="CHEBI:18254"/>
        <dbReference type="ChEBI" id="CHEBI:43474"/>
        <dbReference type="ChEBI" id="CHEBI:58043"/>
        <dbReference type="EC" id="3.1.3.5"/>
    </reaction>
</comment>
<dbReference type="GO" id="GO:0008254">
    <property type="term" value="F:3'-nucleotidase activity"/>
    <property type="evidence" value="ECO:0007669"/>
    <property type="project" value="TreeGrafter"/>
</dbReference>
<reference evidence="9 10" key="1">
    <citation type="submission" date="2016-11" db="EMBL/GenBank/DDBJ databases">
        <authorList>
            <person name="Jaros S."/>
            <person name="Januszkiewicz K."/>
            <person name="Wedrychowicz H."/>
        </authorList>
    </citation>
    <scope>NUCLEOTIDE SEQUENCE [LARGE SCALE GENOMIC DNA]</scope>
    <source>
        <strain evidence="9 10">DSM 21758</strain>
    </source>
</reference>
<name>A0A1M6V7N0_9CLOT</name>
<dbReference type="GO" id="GO:0008253">
    <property type="term" value="F:5'-nucleotidase activity"/>
    <property type="evidence" value="ECO:0007669"/>
    <property type="project" value="UniProtKB-UniRule"/>
</dbReference>
<comment type="function">
    <text evidence="7">Nucleotidase that shows phosphatase activity on nucleoside 5'-monophosphates.</text>
</comment>
<dbReference type="Gene3D" id="3.40.1210.10">
    <property type="entry name" value="Survival protein SurE-like phosphatase/nucleotidase"/>
    <property type="match status" value="1"/>
</dbReference>
<dbReference type="EC" id="3.1.3.5" evidence="7"/>
<dbReference type="InterPro" id="IPR030048">
    <property type="entry name" value="SurE"/>
</dbReference>
<sequence>MDLLITNDDGINARGILELAKELSKKHEVTLVAPRTQKSACSHSISLHEPIRVREEKIEGLNCKCYSVLGTPADCTQVGIKLLDKKYDMVISGINKGLNTGIDVLYSGTVSAAMEAALYKIPAMAVSLQVDFEEENVEEDYGLAVDYVKRVLNIVEKEYLKNDVVLNLNIPMCKKEDIKGFKVCKIDKGLYDTKYIFIEKNEENEEIYKIKGSREECSDENSDVHYISQGYVTLTPLYFDLTKYSLLNEVDKVFKL</sequence>
<feature type="binding site" evidence="7">
    <location>
        <position position="39"/>
    </location>
    <ligand>
        <name>a divalent metal cation</name>
        <dbReference type="ChEBI" id="CHEBI:60240"/>
    </ligand>
</feature>
<feature type="domain" description="Survival protein SurE-like phosphatase/nucleotidase" evidence="8">
    <location>
        <begin position="4"/>
        <end position="190"/>
    </location>
</feature>